<feature type="transmembrane region" description="Helical" evidence="6">
    <location>
        <begin position="537"/>
        <end position="561"/>
    </location>
</feature>
<evidence type="ECO:0000256" key="6">
    <source>
        <dbReference type="SAM" id="Phobius"/>
    </source>
</evidence>
<dbReference type="SUPFAM" id="SSF56112">
    <property type="entry name" value="Protein kinase-like (PK-like)"/>
    <property type="match status" value="1"/>
</dbReference>
<feature type="transmembrane region" description="Helical" evidence="6">
    <location>
        <begin position="104"/>
        <end position="129"/>
    </location>
</feature>
<dbReference type="AlphaFoldDB" id="A0A941ESE2"/>
<name>A0A941ESE2_9ACTN</name>
<keyword evidence="2" id="KW-1003">Cell membrane</keyword>
<dbReference type="PANTHER" id="PTHR39087">
    <property type="entry name" value="UPF0104 MEMBRANE PROTEIN MJ1595"/>
    <property type="match status" value="1"/>
</dbReference>
<evidence type="ECO:0000256" key="5">
    <source>
        <dbReference type="ARBA" id="ARBA00023136"/>
    </source>
</evidence>
<evidence type="ECO:0000256" key="3">
    <source>
        <dbReference type="ARBA" id="ARBA00022692"/>
    </source>
</evidence>
<feature type="transmembrane region" description="Helical" evidence="6">
    <location>
        <begin position="502"/>
        <end position="525"/>
    </location>
</feature>
<feature type="transmembrane region" description="Helical" evidence="6">
    <location>
        <begin position="610"/>
        <end position="630"/>
    </location>
</feature>
<evidence type="ECO:0000313" key="8">
    <source>
        <dbReference type="Proteomes" id="UP000675781"/>
    </source>
</evidence>
<comment type="subcellular location">
    <subcellularLocation>
        <location evidence="1">Cell membrane</location>
        <topology evidence="1">Multi-pass membrane protein</topology>
    </subcellularLocation>
</comment>
<proteinExistence type="predicted"/>
<comment type="caution">
    <text evidence="7">The sequence shown here is derived from an EMBL/GenBank/DDBJ whole genome shotgun (WGS) entry which is preliminary data.</text>
</comment>
<feature type="transmembrane region" description="Helical" evidence="6">
    <location>
        <begin position="581"/>
        <end position="603"/>
    </location>
</feature>
<sequence>MAGDTWGERSELIRIRRRPDLIHLLVNMVAVGAVVAVGTLCINTTNGLQTDIQHGFRFTPAFLLDGVALLTRIAAYAVPLGIAVEQALRGQAKRVADAVVAAAFAYAIAGSAAPDLGCLAAVVAALTILGFDGRPALRAFACSCIAIYSVTAVVDGTSGLVGFAAALALGRAVAFGWRYARGVATDRLTAAGVMEALVRAGLEPVDCSAEDREARRFAVRCADGGLLDVHLLERDRQAARLIHRVNRLIRLRAGARRREMFGLRRAVSHEALISYALRNAGINTPTLLAVREVSADATLLAYEHVPARVLGEIPGEELTDATVERVWKTVRELGRHQIAHRRLSPTSILVDDDGHIWLTDLRHGEIAATELQQLLDVAEAMTSLAIKVGPERAVRIGAEVLGEHRIGATLPVLQKIVLTRATRAAVGRSGRLLAQLRKQVLTLESPTEAAAPVKLERLRLKTVLAATAGCVAVYGLMAQISSAEDHSGHGLWRLIASASPGWLLLAGAAAALTYVAAAAQLAGFIPESLPKARNLMVQLASSFFALFAPAGLGGVTLNVRFLRKRGIADGAAVTAVGASQAIAFIAHLVLVAVFGFFVGSAWLGSATGPLGLVLALALLTVLTLAVPPVHRFAQRRLAPFFEGSLPRLIEVAQDPRKLALALGGTLAISLLNTLCLWSCIHALTPHGAPSYAKVAFLYLTVQAATAAVPTPAGMGAVEVGLSSALVKAASLASPSVVIAVLGYRLLTTYLPPAPGYVALLLLRRRNTV</sequence>
<accession>A0A941ESE2</accession>
<dbReference type="InterPro" id="IPR022791">
    <property type="entry name" value="L-PG_synthase/AglD"/>
</dbReference>
<evidence type="ECO:0000256" key="2">
    <source>
        <dbReference type="ARBA" id="ARBA00022475"/>
    </source>
</evidence>
<reference evidence="7" key="1">
    <citation type="submission" date="2021-04" db="EMBL/GenBank/DDBJ databases">
        <title>Genome based classification of Actinospica acidithermotolerans sp. nov., an actinobacterium isolated from an Indonesian hot spring.</title>
        <authorList>
            <person name="Kusuma A.B."/>
            <person name="Putra K.E."/>
            <person name="Nafisah S."/>
            <person name="Loh J."/>
            <person name="Nouioui I."/>
            <person name="Goodfellow M."/>
        </authorList>
    </citation>
    <scope>NUCLEOTIDE SEQUENCE</scope>
    <source>
        <strain evidence="7">CSCA 57</strain>
    </source>
</reference>
<dbReference type="RefSeq" id="WP_212530114.1">
    <property type="nucleotide sequence ID" value="NZ_JAGSOG010000102.1"/>
</dbReference>
<dbReference type="PANTHER" id="PTHR39087:SF2">
    <property type="entry name" value="UPF0104 MEMBRANE PROTEIN MJ1595"/>
    <property type="match status" value="1"/>
</dbReference>
<protein>
    <submittedName>
        <fullName evidence="7">Flippase-like domain-containing protein</fullName>
    </submittedName>
</protein>
<evidence type="ECO:0000313" key="7">
    <source>
        <dbReference type="EMBL" id="MBR7835623.1"/>
    </source>
</evidence>
<gene>
    <name evidence="7" type="ORF">KDL01_20275</name>
</gene>
<evidence type="ECO:0000256" key="1">
    <source>
        <dbReference type="ARBA" id="ARBA00004651"/>
    </source>
</evidence>
<organism evidence="7 8">
    <name type="scientific">Actinospica durhamensis</name>
    <dbReference type="NCBI Taxonomy" id="1508375"/>
    <lineage>
        <taxon>Bacteria</taxon>
        <taxon>Bacillati</taxon>
        <taxon>Actinomycetota</taxon>
        <taxon>Actinomycetes</taxon>
        <taxon>Catenulisporales</taxon>
        <taxon>Actinospicaceae</taxon>
        <taxon>Actinospica</taxon>
    </lineage>
</organism>
<keyword evidence="8" id="KW-1185">Reference proteome</keyword>
<feature type="transmembrane region" description="Helical" evidence="6">
    <location>
        <begin position="736"/>
        <end position="762"/>
    </location>
</feature>
<dbReference type="InterPro" id="IPR011009">
    <property type="entry name" value="Kinase-like_dom_sf"/>
</dbReference>
<dbReference type="Proteomes" id="UP000675781">
    <property type="component" value="Unassembled WGS sequence"/>
</dbReference>
<keyword evidence="5 6" id="KW-0472">Membrane</keyword>
<feature type="transmembrane region" description="Helical" evidence="6">
    <location>
        <begin position="658"/>
        <end position="683"/>
    </location>
</feature>
<dbReference type="GO" id="GO:0005886">
    <property type="term" value="C:plasma membrane"/>
    <property type="evidence" value="ECO:0007669"/>
    <property type="project" value="UniProtKB-SubCell"/>
</dbReference>
<dbReference type="EMBL" id="JAGSOG010000102">
    <property type="protein sequence ID" value="MBR7835623.1"/>
    <property type="molecule type" value="Genomic_DNA"/>
</dbReference>
<evidence type="ECO:0000256" key="4">
    <source>
        <dbReference type="ARBA" id="ARBA00022989"/>
    </source>
</evidence>
<feature type="transmembrane region" description="Helical" evidence="6">
    <location>
        <begin position="21"/>
        <end position="42"/>
    </location>
</feature>
<feature type="transmembrane region" description="Helical" evidence="6">
    <location>
        <begin position="62"/>
        <end position="84"/>
    </location>
</feature>
<keyword evidence="4 6" id="KW-1133">Transmembrane helix</keyword>
<keyword evidence="3 6" id="KW-0812">Transmembrane</keyword>
<dbReference type="Pfam" id="PF03706">
    <property type="entry name" value="LPG_synthase_TM"/>
    <property type="match status" value="1"/>
</dbReference>